<dbReference type="InterPro" id="IPR013783">
    <property type="entry name" value="Ig-like_fold"/>
</dbReference>
<reference evidence="1" key="1">
    <citation type="submission" date="2023-08" db="EMBL/GenBank/DDBJ databases">
        <title>Pelteobagrus vachellii genome.</title>
        <authorList>
            <person name="Liu H."/>
        </authorList>
    </citation>
    <scope>NUCLEOTIDE SEQUENCE</scope>
    <source>
        <strain evidence="1">PRFRI_2022a</strain>
        <tissue evidence="1">Muscle</tissue>
    </source>
</reference>
<protein>
    <submittedName>
        <fullName evidence="1">Uncharacterized protein</fullName>
    </submittedName>
</protein>
<dbReference type="AlphaFoldDB" id="A0AA88NVK5"/>
<comment type="caution">
    <text evidence="1">The sequence shown here is derived from an EMBL/GenBank/DDBJ whole genome shotgun (WGS) entry which is preliminary data.</text>
</comment>
<keyword evidence="2" id="KW-1185">Reference proteome</keyword>
<evidence type="ECO:0000313" key="1">
    <source>
        <dbReference type="EMBL" id="KAK2860182.1"/>
    </source>
</evidence>
<gene>
    <name evidence="1" type="ORF">Q7C36_004348</name>
</gene>
<accession>A0AA88NVK5</accession>
<dbReference type="Gene3D" id="2.60.40.10">
    <property type="entry name" value="Immunoglobulins"/>
    <property type="match status" value="1"/>
</dbReference>
<dbReference type="Proteomes" id="UP001187315">
    <property type="component" value="Unassembled WGS sequence"/>
</dbReference>
<name>A0AA88NVK5_TACVA</name>
<dbReference type="EMBL" id="JAVHJS010000004">
    <property type="protein sequence ID" value="KAK2860182.1"/>
    <property type="molecule type" value="Genomic_DNA"/>
</dbReference>
<evidence type="ECO:0000313" key="2">
    <source>
        <dbReference type="Proteomes" id="UP001187315"/>
    </source>
</evidence>
<organism evidence="1 2">
    <name type="scientific">Tachysurus vachellii</name>
    <name type="common">Darkbarbel catfish</name>
    <name type="synonym">Pelteobagrus vachellii</name>
    <dbReference type="NCBI Taxonomy" id="175792"/>
    <lineage>
        <taxon>Eukaryota</taxon>
        <taxon>Metazoa</taxon>
        <taxon>Chordata</taxon>
        <taxon>Craniata</taxon>
        <taxon>Vertebrata</taxon>
        <taxon>Euteleostomi</taxon>
        <taxon>Actinopterygii</taxon>
        <taxon>Neopterygii</taxon>
        <taxon>Teleostei</taxon>
        <taxon>Ostariophysi</taxon>
        <taxon>Siluriformes</taxon>
        <taxon>Bagridae</taxon>
        <taxon>Tachysurus</taxon>
    </lineage>
</organism>
<sequence>MHQSRPRGAQFSGRLKGARDVIGVTLQDLQPQDSGTFSIVATVPGKQYPTQSIKISIQNPIRAVQIEKTQRWLLPTNSCDVDVTCAALGAENVSYQWSGYRLGSEAHLQFRLSPAEGAVTLNCTATNKVSSRFATETLSCSSETGTNTLFYLAS</sequence>
<proteinExistence type="predicted"/>